<feature type="region of interest" description="Disordered" evidence="1">
    <location>
        <begin position="747"/>
        <end position="773"/>
    </location>
</feature>
<name>A0ABD3GUV7_9MARC</name>
<dbReference type="Proteomes" id="UP001633002">
    <property type="component" value="Unassembled WGS sequence"/>
</dbReference>
<gene>
    <name evidence="2" type="ORF">R1sor_024876</name>
</gene>
<keyword evidence="3" id="KW-1185">Reference proteome</keyword>
<feature type="region of interest" description="Disordered" evidence="1">
    <location>
        <begin position="1154"/>
        <end position="1179"/>
    </location>
</feature>
<dbReference type="InterPro" id="IPR011989">
    <property type="entry name" value="ARM-like"/>
</dbReference>
<evidence type="ECO:0000313" key="3">
    <source>
        <dbReference type="Proteomes" id="UP001633002"/>
    </source>
</evidence>
<feature type="compositionally biased region" description="Polar residues" evidence="1">
    <location>
        <begin position="875"/>
        <end position="884"/>
    </location>
</feature>
<dbReference type="InterPro" id="IPR016024">
    <property type="entry name" value="ARM-type_fold"/>
</dbReference>
<organism evidence="2 3">
    <name type="scientific">Riccia sorocarpa</name>
    <dbReference type="NCBI Taxonomy" id="122646"/>
    <lineage>
        <taxon>Eukaryota</taxon>
        <taxon>Viridiplantae</taxon>
        <taxon>Streptophyta</taxon>
        <taxon>Embryophyta</taxon>
        <taxon>Marchantiophyta</taxon>
        <taxon>Marchantiopsida</taxon>
        <taxon>Marchantiidae</taxon>
        <taxon>Marchantiales</taxon>
        <taxon>Ricciaceae</taxon>
        <taxon>Riccia</taxon>
    </lineage>
</organism>
<feature type="compositionally biased region" description="Basic residues" evidence="1">
    <location>
        <begin position="752"/>
        <end position="761"/>
    </location>
</feature>
<feature type="region of interest" description="Disordered" evidence="1">
    <location>
        <begin position="73"/>
        <end position="112"/>
    </location>
</feature>
<accession>A0ABD3GUV7</accession>
<evidence type="ECO:0000256" key="1">
    <source>
        <dbReference type="SAM" id="MobiDB-lite"/>
    </source>
</evidence>
<reference evidence="2 3" key="1">
    <citation type="submission" date="2024-09" db="EMBL/GenBank/DDBJ databases">
        <title>Chromosome-scale assembly of Riccia sorocarpa.</title>
        <authorList>
            <person name="Paukszto L."/>
        </authorList>
    </citation>
    <scope>NUCLEOTIDE SEQUENCE [LARGE SCALE GENOMIC DNA]</scope>
    <source>
        <strain evidence="2">LP-2024</strain>
        <tissue evidence="2">Aerial parts of the thallus</tissue>
    </source>
</reference>
<dbReference type="EMBL" id="JBJQOH010000007">
    <property type="protein sequence ID" value="KAL3681920.1"/>
    <property type="molecule type" value="Genomic_DNA"/>
</dbReference>
<feature type="compositionally biased region" description="Low complexity" evidence="1">
    <location>
        <begin position="100"/>
        <end position="109"/>
    </location>
</feature>
<dbReference type="PANTHER" id="PTHR16199">
    <property type="entry name" value="CONDENSIN-2 COMPLEX SUBUNIT G2"/>
    <property type="match status" value="1"/>
</dbReference>
<dbReference type="Pfam" id="PF12422">
    <property type="entry name" value="Condensin2nSMC"/>
    <property type="match status" value="1"/>
</dbReference>
<evidence type="ECO:0000313" key="2">
    <source>
        <dbReference type="EMBL" id="KAL3681920.1"/>
    </source>
</evidence>
<feature type="compositionally biased region" description="Polar residues" evidence="1">
    <location>
        <begin position="913"/>
        <end position="922"/>
    </location>
</feature>
<proteinExistence type="predicted"/>
<feature type="compositionally biased region" description="Polar residues" evidence="1">
    <location>
        <begin position="1155"/>
        <end position="1173"/>
    </location>
</feature>
<feature type="region of interest" description="Disordered" evidence="1">
    <location>
        <begin position="910"/>
        <end position="952"/>
    </location>
</feature>
<feature type="region of interest" description="Disordered" evidence="1">
    <location>
        <begin position="861"/>
        <end position="884"/>
    </location>
</feature>
<dbReference type="InterPro" id="IPR024741">
    <property type="entry name" value="Condensin2_G2"/>
</dbReference>
<feature type="compositionally biased region" description="Basic residues" evidence="1">
    <location>
        <begin position="929"/>
        <end position="939"/>
    </location>
</feature>
<comment type="caution">
    <text evidence="2">The sequence shown here is derived from an EMBL/GenBank/DDBJ whole genome shotgun (WGS) entry which is preliminary data.</text>
</comment>
<dbReference type="PANTHER" id="PTHR16199:SF4">
    <property type="entry name" value="CONDENSIN-2 COMPLEX SUBUNIT G2"/>
    <property type="match status" value="1"/>
</dbReference>
<protein>
    <recommendedName>
        <fullName evidence="4">Condensin-2 complex subunit G2</fullName>
    </recommendedName>
</protein>
<dbReference type="Gene3D" id="1.25.10.10">
    <property type="entry name" value="Leucine-rich Repeat Variant"/>
    <property type="match status" value="1"/>
</dbReference>
<dbReference type="SUPFAM" id="SSF48371">
    <property type="entry name" value="ARM repeat"/>
    <property type="match status" value="1"/>
</dbReference>
<sequence length="1316" mass="145445">MKEAMENAFLKALEGSVQEFVSMVIEHQSRPEKFILKSLLAKLNEQSVPQICDALAATTSHELATYSELLQQQEENAEEQIPPPASSPVQVRRSRREKAAAASSKSEAATGSSQLQNQRSLILRRLQGCATFAQLSLTWASNVFNSSWLFPTVVALHDSLVFLEAEPSLQDTITVLCEHWWHDKLDGNENLITQCLPYLVSKAVAYGRKKDVQRLYNMRHAFALFDFLDYSIEDLKHLLLRTVITPAFVRSQQGRRFISYLFGLNPQLVKELVVIVRSQIPFGKRSILEAYGEILYHAWKSSADACLYEIEYTCIQGLIEGALHASSKELGASVRIILEAFTSQKSQDGVESMLFRLLEPLLFRALQVANSNVRRNALLLLANVFPVEDPHSSNEEKESLLEKQFQLLEKMLMDPCPDVRSVAVEVVCRILRLFWEVIPSATTVKLLTKVVDEMAFDSSSHQVRVAVLRGVIYILENARSHPVLKALLPRLGFLLNDSSSAVRVAAADLLLVIKGIRDIKFYKVVPVESLLSSLSTDNALVAQRLCKVLLPSYFPAKVAPKEACSRCVVLLKRSPEAGTQFCKWLFSQGASGTSLLELVKTLATMARDEEECSNEVRTEIFHALSEVCKSMLSEDEWSEAIGEVLNGDMLAALIACAPDSLARSYILQVASCLPPKDVSKLINHCADLVMKCSATQADVAEVRAVHALVLAWGGLDDLLKALVMILSESSTVASLTSPIPVRVQSSVTNRRTGSKRGKSVRRSPSQQEELRRHNSADKFTAAVGVAWQVETLLSEEETREAVLANIHLKDVLLGLKSLSRNAIKLAADSPSALTSTFYPASAVVAYMKLLIHIAAWSSGEGEPDLKVSAKRSNRQSKNTRNSDATLLNDLSSGFLNAWEEVTRWMREMLSKGSKGSTGANSPSPQPTVKRARLPNRKSRQREPLSPLPINGSSGAEAKVKYQEGIVKIVADTLQTSSDAFALGLITSSSARRESVYFVSESVQWLIDNFLISGATPQQHVRETWTATKMLVTYAAKILYLYVRYDVSDRIEGGLMMAHSLLDCMAVLDSLKDKQDKPLSVTVLNSLQQWIPDLLICITLSGTNLRRAETATSEGPETPSIARPPSQGLRHYRPWLSHLAGKAFEVMVASDGLETSPATDNLTENQPSRTNDNSGEAELPPVVRGVQTGTAQESCKSKPDLLSFLVIYLLKGPIQVLVGFLDIMINFAVFSFVQHDYSSVIGSLDLIYTRLLMCKIANQTGIRITLKPSSVQTLKDMMIQVSEIVETMAETDSGDRSLEVVHRLLSNIINHCDEFAL</sequence>
<evidence type="ECO:0008006" key="4">
    <source>
        <dbReference type="Google" id="ProtNLM"/>
    </source>
</evidence>